<dbReference type="Pfam" id="PF05170">
    <property type="entry name" value="AsmA"/>
    <property type="match status" value="1"/>
</dbReference>
<proteinExistence type="predicted"/>
<comment type="caution">
    <text evidence="3">The sequence shown here is derived from an EMBL/GenBank/DDBJ whole genome shotgun (WGS) entry which is preliminary data.</text>
</comment>
<sequence length="1255" mass="129654">MKLFIALGGLLVVVLLALLVGPSFIDWTSYRASFEAEASRILGQRVEVRGTASARLLPFPSLSFTDVVVGDDPADPVLTARAFRMDAELAPYLSGEIRIFDMQIDGPALSIPVEADGTIRWPVGPGAAPPEETVVLERIVVADGSALLADRRSGRRIALTDVNGILSAQSLRGPFAGSATLLADGEPLAVSLSTGTGAGEGRLAARLTIDSQRLDTRAAFDAIVSTIDGEPLAGGTLSVSSPIDPAASRDGKPPAILPPSRMTARLDVTPTSLRATDLRAEVGDPQQPYVATGSALIDVGSIPRFDLQLDGQAIDVDRIAPPAAPSGEAPGLAARIEALRAALARLPTPRMPGRVRLALPLVTVGDTTIRNVSLAGSPATEGWSLQSLSAELPGRTLVQASGVLRTDDEPGFRGDLLVAARQPAAFLGWAAGVSDPALARLQRAGFSADVELTPTDQRFDKLEIDLDGQSLKGSIRRAVRPEGRNTAVDLTGDGVDLEPLAALARMLALRDGASGEGERFEVQFSLGASRFGNFQAAGLDADFSLDRGLVDIAGFDARDFAGADIHLEGTLLDPFGTLRPDLSLEVSAEDPSRLAEFLRRRLPDSPLAETLSRRAATLGPLSLGGTATSQGTNRDDLALDLTGSAAGTDVALRLAIENGLAAAERNGRFGLDLSLAQADADVLLAQAGLSPLPIGGTVPLEAKLTASGMPGAAADVSLTLSSSGTETSADGTATIGADGLQAADLSLRLASEDAAPWATRLGLAYGQPLDGLPASGTARLSWANGSWTLDGLDGTIDGAAVAGTFSAPMGAPVTGTLALSALSLDWLGTLVTGVDLADATEPGAGTPVTFAAPLLPARAFQIALTASRADGLGLSLSRVAAEIAGDGARLAVSGLAAETGAGGRLTGAGEVRNAAGILSARLDMRLGDQPIETANGTFSGRLDVSGEVSGGGETWPSLLASLDGRGRLTVEEARLAGVRPDLLPPVLEASEADGFETGEPAVAALVARLSDGAVAPLGTLAADWTLGAGTLRTAPLRRAFEGAALDGTASFEMRSGQVDAALVLSLVPPADDAVADASPSVGYRIAGSWREPTVELNVRPLATYLSALGARREEERIEAIEDDLRETVRLRREARVYRERQAVRETLRREREAREAAAREEAARQEAERAAREREETARREAEAEAARRAEAAREAAVREEAARAAAAQAARETLPTAPSRPPPSDFELQPLPTPAAPPAAGFGGLPGVSNPNGF</sequence>
<dbReference type="PANTHER" id="PTHR30441">
    <property type="entry name" value="DUF748 DOMAIN-CONTAINING PROTEIN"/>
    <property type="match status" value="1"/>
</dbReference>
<dbReference type="InterPro" id="IPR052894">
    <property type="entry name" value="AsmA-related"/>
</dbReference>
<gene>
    <name evidence="3" type="ORF">GGR05_002759</name>
</gene>
<dbReference type="OrthoDB" id="9816380at2"/>
<dbReference type="AlphaFoldDB" id="A0A7W6BUM5"/>
<dbReference type="Proteomes" id="UP000531216">
    <property type="component" value="Unassembled WGS sequence"/>
</dbReference>
<dbReference type="InterPro" id="IPR017023">
    <property type="entry name" value="UCP034039"/>
</dbReference>
<protein>
    <recommendedName>
        <fullName evidence="2">AsmA domain-containing protein</fullName>
    </recommendedName>
</protein>
<feature type="compositionally biased region" description="Low complexity" evidence="1">
    <location>
        <begin position="1204"/>
        <end position="1213"/>
    </location>
</feature>
<dbReference type="PIRSF" id="PIRSF034039">
    <property type="entry name" value="UCP034039"/>
    <property type="match status" value="1"/>
</dbReference>
<feature type="region of interest" description="Disordered" evidence="1">
    <location>
        <begin position="1156"/>
        <end position="1255"/>
    </location>
</feature>
<evidence type="ECO:0000259" key="2">
    <source>
        <dbReference type="Pfam" id="PF05170"/>
    </source>
</evidence>
<dbReference type="RefSeq" id="WP_090962251.1">
    <property type="nucleotide sequence ID" value="NZ_FOOA01000005.1"/>
</dbReference>
<organism evidence="3 4">
    <name type="scientific">Aureimonas phyllosphaerae</name>
    <dbReference type="NCBI Taxonomy" id="1166078"/>
    <lineage>
        <taxon>Bacteria</taxon>
        <taxon>Pseudomonadati</taxon>
        <taxon>Pseudomonadota</taxon>
        <taxon>Alphaproteobacteria</taxon>
        <taxon>Hyphomicrobiales</taxon>
        <taxon>Aurantimonadaceae</taxon>
        <taxon>Aureimonas</taxon>
    </lineage>
</organism>
<keyword evidence="4" id="KW-1185">Reference proteome</keyword>
<dbReference type="GO" id="GO:0005886">
    <property type="term" value="C:plasma membrane"/>
    <property type="evidence" value="ECO:0007669"/>
    <property type="project" value="TreeGrafter"/>
</dbReference>
<dbReference type="InterPro" id="IPR007844">
    <property type="entry name" value="AsmA"/>
</dbReference>
<feature type="compositionally biased region" description="Basic and acidic residues" evidence="1">
    <location>
        <begin position="1156"/>
        <end position="1203"/>
    </location>
</feature>
<evidence type="ECO:0000313" key="4">
    <source>
        <dbReference type="Proteomes" id="UP000531216"/>
    </source>
</evidence>
<evidence type="ECO:0000313" key="3">
    <source>
        <dbReference type="EMBL" id="MBB3936605.1"/>
    </source>
</evidence>
<name>A0A7W6BUM5_9HYPH</name>
<reference evidence="3 4" key="1">
    <citation type="submission" date="2020-08" db="EMBL/GenBank/DDBJ databases">
        <title>Genomic Encyclopedia of Type Strains, Phase IV (KMG-IV): sequencing the most valuable type-strain genomes for metagenomic binning, comparative biology and taxonomic classification.</title>
        <authorList>
            <person name="Goeker M."/>
        </authorList>
    </citation>
    <scope>NUCLEOTIDE SEQUENCE [LARGE SCALE GENOMIC DNA]</scope>
    <source>
        <strain evidence="3 4">DSM 25024</strain>
    </source>
</reference>
<dbReference type="PANTHER" id="PTHR30441:SF4">
    <property type="entry name" value="PROTEIN ASMA"/>
    <property type="match status" value="1"/>
</dbReference>
<dbReference type="EMBL" id="JACIDO010000005">
    <property type="protein sequence ID" value="MBB3936605.1"/>
    <property type="molecule type" value="Genomic_DNA"/>
</dbReference>
<dbReference type="GO" id="GO:0090313">
    <property type="term" value="P:regulation of protein targeting to membrane"/>
    <property type="evidence" value="ECO:0007669"/>
    <property type="project" value="TreeGrafter"/>
</dbReference>
<evidence type="ECO:0000256" key="1">
    <source>
        <dbReference type="SAM" id="MobiDB-lite"/>
    </source>
</evidence>
<accession>A0A7W6BUM5</accession>
<feature type="domain" description="AsmA" evidence="2">
    <location>
        <begin position="3"/>
        <end position="122"/>
    </location>
</feature>